<feature type="compositionally biased region" description="Polar residues" evidence="1">
    <location>
        <begin position="598"/>
        <end position="614"/>
    </location>
</feature>
<dbReference type="CDD" id="cd04481">
    <property type="entry name" value="RPA1_DBD_B_like"/>
    <property type="match status" value="1"/>
</dbReference>
<reference evidence="3 4" key="1">
    <citation type="submission" date="2021-03" db="EMBL/GenBank/DDBJ databases">
        <authorList>
            <person name="King G.J."/>
            <person name="Bancroft I."/>
            <person name="Baten A."/>
            <person name="Bloomfield J."/>
            <person name="Borpatragohain P."/>
            <person name="He Z."/>
            <person name="Irish N."/>
            <person name="Irwin J."/>
            <person name="Liu K."/>
            <person name="Mauleon R.P."/>
            <person name="Moore J."/>
            <person name="Morris R."/>
            <person name="Ostergaard L."/>
            <person name="Wang B."/>
            <person name="Wells R."/>
        </authorList>
    </citation>
    <scope>NUCLEOTIDE SEQUENCE [LARGE SCALE GENOMIC DNA]</scope>
    <source>
        <strain evidence="3">R-o-18</strain>
        <tissue evidence="3">Leaf</tissue>
    </source>
</reference>
<comment type="caution">
    <text evidence="3">The sequence shown here is derived from an EMBL/GenBank/DDBJ whole genome shotgun (WGS) entry which is preliminary data.</text>
</comment>
<feature type="compositionally biased region" description="Low complexity" evidence="1">
    <location>
        <begin position="617"/>
        <end position="630"/>
    </location>
</feature>
<evidence type="ECO:0000259" key="2">
    <source>
        <dbReference type="Pfam" id="PF02721"/>
    </source>
</evidence>
<evidence type="ECO:0000256" key="1">
    <source>
        <dbReference type="SAM" id="MobiDB-lite"/>
    </source>
</evidence>
<feature type="compositionally biased region" description="Basic and acidic residues" evidence="1">
    <location>
        <begin position="424"/>
        <end position="433"/>
    </location>
</feature>
<dbReference type="EMBL" id="JADBGQ010000002">
    <property type="protein sequence ID" value="KAG5411512.1"/>
    <property type="molecule type" value="Genomic_DNA"/>
</dbReference>
<evidence type="ECO:0000313" key="4">
    <source>
        <dbReference type="Proteomes" id="UP000823674"/>
    </source>
</evidence>
<dbReference type="PANTHER" id="PTHR47165:SF4">
    <property type="entry name" value="OS03G0429900 PROTEIN"/>
    <property type="match status" value="1"/>
</dbReference>
<proteinExistence type="predicted"/>
<protein>
    <recommendedName>
        <fullName evidence="2">Replication protein A 70 kDa DNA-binding subunit B/D first OB fold domain-containing protein</fullName>
    </recommendedName>
</protein>
<dbReference type="Gene3D" id="2.40.50.140">
    <property type="entry name" value="Nucleic acid-binding proteins"/>
    <property type="match status" value="2"/>
</dbReference>
<dbReference type="SUPFAM" id="SSF50249">
    <property type="entry name" value="Nucleic acid-binding proteins"/>
    <property type="match status" value="2"/>
</dbReference>
<dbReference type="InterPro" id="IPR012340">
    <property type="entry name" value="NA-bd_OB-fold"/>
</dbReference>
<dbReference type="PANTHER" id="PTHR47165">
    <property type="entry name" value="OS03G0429900 PROTEIN"/>
    <property type="match status" value="1"/>
</dbReference>
<sequence>MAGFNPVADLKPFKSMWKIRVKIIRLWKQFTAAGGLTIEMVLIDANISFLAITRVKICEDLPRAINGFQPVNYREILDGTLNSDHLVDVIGQVVEVSHVDVLSVNGKDTQKITLELRDLEDVRLPLVLWGNFASDVSNAMQTRRDEALICVLRFGKIKVWKDDRSISNAYNVSDVSLNPYMTEVEEFKSKLPKDELCLAIVESKPVGQVVGVSDKDDFFVHTPRKTIAELSESRQVEKCIVMCTIAAIDADMGWYYLSCKVCSKKVVQVPNDTLDDGEDENELMFNVIPLELQNLVGKTYLFKIQIERENYVYKHETYKVLKIVTNLEMISEFNLPASPKVPRLCLGSSTSALSEAPEGSLMLSAGSSEEVNPSELTPAKRTVATIVNLEEDFDRNSVTKTACTVRVKKEKSEKKMNRNKHKAGKENVTDNRPPKRRKLDTRSSTNLVDMVQPEEKRAMLGEITNQASNELRDARTKRFNILRQKRKFSETNPTPTKPKQLNIEPSFQLSAASESSENHSIIETHIATASIGHPPKKRIQRHQEHIHEGFKFTAKDTTQPAASFFKNNSRGTSTVSHCTVATTQPTLTGPTRQFPCKFSSQRTAPQPSSQNRWSGKSIISSVDSDSSDCSEGNWENTSDKDHNDDILSDTDTDDEQIDIVQRRAVTNQVFERFARAFSDSLTKAKPRSTTSIVSAKKEEGSVDTARVLSGVNADGQTVGRNTDGEAVEPTVDEIKKYFDARSIMLTYACLTALVPGKKQPAIRVKIVRTWMSPFGSIRPNTCMVFGDEKVSTLFTN</sequence>
<evidence type="ECO:0000313" key="3">
    <source>
        <dbReference type="EMBL" id="KAG5411512.1"/>
    </source>
</evidence>
<dbReference type="Proteomes" id="UP000823674">
    <property type="component" value="Chromosome A02"/>
</dbReference>
<keyword evidence="4" id="KW-1185">Reference proteome</keyword>
<feature type="domain" description="Replication protein A 70 kDa DNA-binding subunit B/D first OB fold" evidence="2">
    <location>
        <begin position="3"/>
        <end position="46"/>
    </location>
</feature>
<name>A0ABQ7NKV5_BRACM</name>
<dbReference type="Pfam" id="PF02721">
    <property type="entry name" value="DUF223"/>
    <property type="match status" value="1"/>
</dbReference>
<feature type="region of interest" description="Disordered" evidence="1">
    <location>
        <begin position="408"/>
        <end position="443"/>
    </location>
</feature>
<gene>
    <name evidence="3" type="primary">A02p046030.1_BraROA</name>
    <name evidence="3" type="ORF">IGI04_007831</name>
</gene>
<accession>A0ABQ7NKV5</accession>
<organism evidence="3 4">
    <name type="scientific">Brassica rapa subsp. trilocularis</name>
    <dbReference type="NCBI Taxonomy" id="1813537"/>
    <lineage>
        <taxon>Eukaryota</taxon>
        <taxon>Viridiplantae</taxon>
        <taxon>Streptophyta</taxon>
        <taxon>Embryophyta</taxon>
        <taxon>Tracheophyta</taxon>
        <taxon>Spermatophyta</taxon>
        <taxon>Magnoliopsida</taxon>
        <taxon>eudicotyledons</taxon>
        <taxon>Gunneridae</taxon>
        <taxon>Pentapetalae</taxon>
        <taxon>rosids</taxon>
        <taxon>malvids</taxon>
        <taxon>Brassicales</taxon>
        <taxon>Brassicaceae</taxon>
        <taxon>Brassiceae</taxon>
        <taxon>Brassica</taxon>
    </lineage>
</organism>
<dbReference type="InterPro" id="IPR003871">
    <property type="entry name" value="RFA1B/D_OB_1st"/>
</dbReference>
<feature type="region of interest" description="Disordered" evidence="1">
    <location>
        <begin position="585"/>
        <end position="654"/>
    </location>
</feature>